<comment type="caution">
    <text evidence="1">The sequence shown here is derived from an EMBL/GenBank/DDBJ whole genome shotgun (WGS) entry which is preliminary data.</text>
</comment>
<evidence type="ECO:0000313" key="1">
    <source>
        <dbReference type="EMBL" id="KAK1363162.1"/>
    </source>
</evidence>
<protein>
    <submittedName>
        <fullName evidence="1">Uncharacterized protein</fullName>
    </submittedName>
</protein>
<reference evidence="1" key="1">
    <citation type="submission" date="2023-02" db="EMBL/GenBank/DDBJ databases">
        <title>Genome of toxic invasive species Heracleum sosnowskyi carries increased number of genes despite the absence of recent whole-genome duplications.</title>
        <authorList>
            <person name="Schelkunov M."/>
            <person name="Shtratnikova V."/>
            <person name="Makarenko M."/>
            <person name="Klepikova A."/>
            <person name="Omelchenko D."/>
            <person name="Novikova G."/>
            <person name="Obukhova E."/>
            <person name="Bogdanov V."/>
            <person name="Penin A."/>
            <person name="Logacheva M."/>
        </authorList>
    </citation>
    <scope>NUCLEOTIDE SEQUENCE</scope>
    <source>
        <strain evidence="1">Hsosn_3</strain>
        <tissue evidence="1">Leaf</tissue>
    </source>
</reference>
<gene>
    <name evidence="1" type="ORF">POM88_038723</name>
</gene>
<proteinExistence type="predicted"/>
<reference evidence="1" key="2">
    <citation type="submission" date="2023-05" db="EMBL/GenBank/DDBJ databases">
        <authorList>
            <person name="Schelkunov M.I."/>
        </authorList>
    </citation>
    <scope>NUCLEOTIDE SEQUENCE</scope>
    <source>
        <strain evidence="1">Hsosn_3</strain>
        <tissue evidence="1">Leaf</tissue>
    </source>
</reference>
<dbReference type="AlphaFoldDB" id="A0AAD8HBL2"/>
<accession>A0AAD8HBL2</accession>
<evidence type="ECO:0000313" key="2">
    <source>
        <dbReference type="Proteomes" id="UP001237642"/>
    </source>
</evidence>
<name>A0AAD8HBL2_9APIA</name>
<dbReference type="EMBL" id="JAUIZM010000009">
    <property type="protein sequence ID" value="KAK1363162.1"/>
    <property type="molecule type" value="Genomic_DNA"/>
</dbReference>
<sequence>MINTCSPSDPGGHSICDCDADSVVHLNGTLHWLALQRDNWFIISLNTKNGMCQKTLISPAAKEERSWFQLVKSGVQCNYLLVSRSQYHPSLCCCLLVYDESLKQLYKIDLDNDRLRMDAIGVRNNHEILFQRQGNYGNNELLVCNVGESKFKRFSPPDSVHIHWLQPFVETLVLLNDEDSSSTENTGYPS</sequence>
<dbReference type="Proteomes" id="UP001237642">
    <property type="component" value="Unassembled WGS sequence"/>
</dbReference>
<organism evidence="1 2">
    <name type="scientific">Heracleum sosnowskyi</name>
    <dbReference type="NCBI Taxonomy" id="360622"/>
    <lineage>
        <taxon>Eukaryota</taxon>
        <taxon>Viridiplantae</taxon>
        <taxon>Streptophyta</taxon>
        <taxon>Embryophyta</taxon>
        <taxon>Tracheophyta</taxon>
        <taxon>Spermatophyta</taxon>
        <taxon>Magnoliopsida</taxon>
        <taxon>eudicotyledons</taxon>
        <taxon>Gunneridae</taxon>
        <taxon>Pentapetalae</taxon>
        <taxon>asterids</taxon>
        <taxon>campanulids</taxon>
        <taxon>Apiales</taxon>
        <taxon>Apiaceae</taxon>
        <taxon>Apioideae</taxon>
        <taxon>apioid superclade</taxon>
        <taxon>Tordylieae</taxon>
        <taxon>Tordyliinae</taxon>
        <taxon>Heracleum</taxon>
    </lineage>
</organism>
<keyword evidence="2" id="KW-1185">Reference proteome</keyword>